<feature type="region of interest" description="Disordered" evidence="1">
    <location>
        <begin position="1"/>
        <end position="36"/>
    </location>
</feature>
<name>A0A9D4I2Q3_DREPO</name>
<gene>
    <name evidence="2" type="ORF">DPMN_048791</name>
</gene>
<accession>A0A9D4I2Q3</accession>
<evidence type="ECO:0000256" key="1">
    <source>
        <dbReference type="SAM" id="MobiDB-lite"/>
    </source>
</evidence>
<comment type="caution">
    <text evidence="2">The sequence shown here is derived from an EMBL/GenBank/DDBJ whole genome shotgun (WGS) entry which is preliminary data.</text>
</comment>
<feature type="compositionally biased region" description="Basic and acidic residues" evidence="1">
    <location>
        <begin position="12"/>
        <end position="23"/>
    </location>
</feature>
<sequence>MLTDEEITDFVEGQKAKHTETTRDVPAGSTFVPTGSSIVGQGSEWVTTSSVV</sequence>
<reference evidence="2" key="2">
    <citation type="submission" date="2020-11" db="EMBL/GenBank/DDBJ databases">
        <authorList>
            <person name="McCartney M.A."/>
            <person name="Auch B."/>
            <person name="Kono T."/>
            <person name="Mallez S."/>
            <person name="Becker A."/>
            <person name="Gohl D.M."/>
            <person name="Silverstein K.A.T."/>
            <person name="Koren S."/>
            <person name="Bechman K.B."/>
            <person name="Herman A."/>
            <person name="Abrahante J.E."/>
            <person name="Garbe J."/>
        </authorList>
    </citation>
    <scope>NUCLEOTIDE SEQUENCE</scope>
    <source>
        <strain evidence="2">Duluth1</strain>
        <tissue evidence="2">Whole animal</tissue>
    </source>
</reference>
<evidence type="ECO:0000313" key="3">
    <source>
        <dbReference type="Proteomes" id="UP000828390"/>
    </source>
</evidence>
<keyword evidence="3" id="KW-1185">Reference proteome</keyword>
<dbReference type="AlphaFoldDB" id="A0A9D4I2Q3"/>
<proteinExistence type="predicted"/>
<dbReference type="Proteomes" id="UP000828390">
    <property type="component" value="Unassembled WGS sequence"/>
</dbReference>
<protein>
    <submittedName>
        <fullName evidence="2">Uncharacterized protein</fullName>
    </submittedName>
</protein>
<organism evidence="2 3">
    <name type="scientific">Dreissena polymorpha</name>
    <name type="common">Zebra mussel</name>
    <name type="synonym">Mytilus polymorpha</name>
    <dbReference type="NCBI Taxonomy" id="45954"/>
    <lineage>
        <taxon>Eukaryota</taxon>
        <taxon>Metazoa</taxon>
        <taxon>Spiralia</taxon>
        <taxon>Lophotrochozoa</taxon>
        <taxon>Mollusca</taxon>
        <taxon>Bivalvia</taxon>
        <taxon>Autobranchia</taxon>
        <taxon>Heteroconchia</taxon>
        <taxon>Euheterodonta</taxon>
        <taxon>Imparidentia</taxon>
        <taxon>Neoheterodontei</taxon>
        <taxon>Myida</taxon>
        <taxon>Dreissenoidea</taxon>
        <taxon>Dreissenidae</taxon>
        <taxon>Dreissena</taxon>
    </lineage>
</organism>
<reference evidence="2" key="1">
    <citation type="journal article" date="2019" name="bioRxiv">
        <title>The Genome of the Zebra Mussel, Dreissena polymorpha: A Resource for Invasive Species Research.</title>
        <authorList>
            <person name="McCartney M.A."/>
            <person name="Auch B."/>
            <person name="Kono T."/>
            <person name="Mallez S."/>
            <person name="Zhang Y."/>
            <person name="Obille A."/>
            <person name="Becker A."/>
            <person name="Abrahante J.E."/>
            <person name="Garbe J."/>
            <person name="Badalamenti J.P."/>
            <person name="Herman A."/>
            <person name="Mangelson H."/>
            <person name="Liachko I."/>
            <person name="Sullivan S."/>
            <person name="Sone E.D."/>
            <person name="Koren S."/>
            <person name="Silverstein K.A.T."/>
            <person name="Beckman K.B."/>
            <person name="Gohl D.M."/>
        </authorList>
    </citation>
    <scope>NUCLEOTIDE SEQUENCE</scope>
    <source>
        <strain evidence="2">Duluth1</strain>
        <tissue evidence="2">Whole animal</tissue>
    </source>
</reference>
<evidence type="ECO:0000313" key="2">
    <source>
        <dbReference type="EMBL" id="KAH3742058.1"/>
    </source>
</evidence>
<dbReference type="EMBL" id="JAIWYP010000011">
    <property type="protein sequence ID" value="KAH3742058.1"/>
    <property type="molecule type" value="Genomic_DNA"/>
</dbReference>